<feature type="domain" description="Glycoside hydrolase family 31 N-terminal" evidence="13">
    <location>
        <begin position="169"/>
        <end position="364"/>
    </location>
</feature>
<dbReference type="InterPro" id="IPR011013">
    <property type="entry name" value="Gal_mutarotase_sf_dom"/>
</dbReference>
<evidence type="ECO:0000256" key="4">
    <source>
        <dbReference type="ARBA" id="ARBA00022729"/>
    </source>
</evidence>
<evidence type="ECO:0000256" key="10">
    <source>
        <dbReference type="RuleBase" id="RU361185"/>
    </source>
</evidence>
<evidence type="ECO:0000256" key="1">
    <source>
        <dbReference type="ARBA" id="ARBA00004240"/>
    </source>
</evidence>
<dbReference type="Gene3D" id="2.60.40.1180">
    <property type="entry name" value="Golgi alpha-mannosidase II"/>
    <property type="match status" value="2"/>
</dbReference>
<comment type="pathway">
    <text evidence="2">Glycan metabolism; N-glycan metabolism.</text>
</comment>
<dbReference type="InterPro" id="IPR030458">
    <property type="entry name" value="Glyco_hydro_31_AS"/>
</dbReference>
<dbReference type="PANTHER" id="PTHR22762">
    <property type="entry name" value="ALPHA-GLUCOSIDASE"/>
    <property type="match status" value="1"/>
</dbReference>
<dbReference type="AlphaFoldDB" id="F0WWR6"/>
<dbReference type="Gene3D" id="3.20.20.80">
    <property type="entry name" value="Glycosidases"/>
    <property type="match status" value="2"/>
</dbReference>
<feature type="chain" id="PRO_5003261793" description="Glucosidase II subunit alpha" evidence="11">
    <location>
        <begin position="22"/>
        <end position="1008"/>
    </location>
</feature>
<evidence type="ECO:0000256" key="11">
    <source>
        <dbReference type="SAM" id="SignalP"/>
    </source>
</evidence>
<gene>
    <name evidence="15" type="ORF">ALNC14_120370</name>
</gene>
<dbReference type="Gene3D" id="2.60.40.1760">
    <property type="entry name" value="glycosyl hydrolase (family 31)"/>
    <property type="match status" value="1"/>
</dbReference>
<dbReference type="SUPFAM" id="SSF51445">
    <property type="entry name" value="(Trans)glycosidases"/>
    <property type="match status" value="1"/>
</dbReference>
<sequence length="1008" mass="115383">MRSYSALFAFFFACVVRRSRAVDHSKFRTCSQTRFCHKFRQYRGDKYTVEPSSVRFDDAQESILQFELASSSSPNEILQATLSFVLDVETSVNPAIRFQASEKWSDEKDPRRRWTNFDVLQPPAFHTRPLISLAISRSPIPLNMDIPVIIYKLAPSSDHAQPIDIMVFLFLDPFKIEVYMNNEKVISLNDQNQFHFEYRRHKDQISTSNAQEIASKDIHNGKEIVDYGEDGLAIYSDGTTQEAAISTNEQAIDSSDGWNEVFGDHTDKPVFGPSSIGIDISFASAQETREFFGIPEHATDFVLKDTILNDQVSSDPYRLYNLDVFEYELDVPMALYGSIPLLMAANSFNSVGVFWHNPSETFVDILTDVNSRQKTSHWMSESGVIDMFLLLGPSPQLFSKQYVSLTGKASMPPLFALGYHQCRWNYRNERDVSDVNANFDHYKIPYDVLWLDIEHTNGKRYFTWDPTNFPSPISMQESLAIVGRKMVTIVDPHIKIDSAYFVHSVAQKLGYYIKDEEGKDFHGWCWPGDSSYLDFSSSKVRFWWASLFRYETYVGSTQSLYIWNDMNEPSVFNGPEVSMRKGCLNLDGIEHREWHNLYGFHMQKATSEGQLMRQLPKTIEYTGNELIEEDGMERPFVLSRSFFAGSQRFGAIWNGDNAANWEHLKYATKMLLSMSIAGLTFVGADIGGFFGNPDVELLTRWYQAAVYHPFFRGHAHHDSDRREPWVFGEPHTSRIRSAVRERYSLLPQLYTLFYECASIGLPVMRPLWYHFHSEGIMRQEDAFLLGSDLLIHPVVEADVSSVSVFLPLNVIWYSVFESYKPILGQGKLHEGIPAPVDHIPVFQRGGSIVTRKRRVRRSSLSMHHDPVTLVVALDANGSAKGQLYFDDERTFAYKVSNRYTLVKMECSVDGMESIVVENGYASTIWVERIEIYGFGALSKVPISVLRVFEAVSAVVSAEKATEEEGMETGVSYQKLDFSYDANVDQLIVKKPAAMMRAQWKLQFRYEDR</sequence>
<dbReference type="SUPFAM" id="SSF51011">
    <property type="entry name" value="Glycosyl hydrolase domain"/>
    <property type="match status" value="1"/>
</dbReference>
<name>F0WWR6_9STRA</name>
<dbReference type="Pfam" id="PF01055">
    <property type="entry name" value="Glyco_hydro_31_2nd"/>
    <property type="match status" value="1"/>
</dbReference>
<feature type="domain" description="Glycoside hydrolase family 31 TIM barrel" evidence="12">
    <location>
        <begin position="410"/>
        <end position="752"/>
    </location>
</feature>
<evidence type="ECO:0000259" key="12">
    <source>
        <dbReference type="Pfam" id="PF01055"/>
    </source>
</evidence>
<dbReference type="GO" id="GO:0030246">
    <property type="term" value="F:carbohydrate binding"/>
    <property type="evidence" value="ECO:0007669"/>
    <property type="project" value="InterPro"/>
</dbReference>
<feature type="signal peptide" evidence="11">
    <location>
        <begin position="1"/>
        <end position="21"/>
    </location>
</feature>
<dbReference type="EMBL" id="FR824375">
    <property type="protein sequence ID" value="CCA25893.1"/>
    <property type="molecule type" value="Genomic_DNA"/>
</dbReference>
<evidence type="ECO:0000256" key="8">
    <source>
        <dbReference type="ARBA" id="ARBA00023295"/>
    </source>
</evidence>
<dbReference type="CDD" id="cd06603">
    <property type="entry name" value="GH31_GANC_GANAB_alpha"/>
    <property type="match status" value="1"/>
</dbReference>
<evidence type="ECO:0000256" key="2">
    <source>
        <dbReference type="ARBA" id="ARBA00004833"/>
    </source>
</evidence>
<feature type="domain" description="Glycosyl hydrolase family 31 C-terminal" evidence="14">
    <location>
        <begin position="760"/>
        <end position="849"/>
    </location>
</feature>
<evidence type="ECO:0000259" key="14">
    <source>
        <dbReference type="Pfam" id="PF21365"/>
    </source>
</evidence>
<dbReference type="Pfam" id="PF21365">
    <property type="entry name" value="Glyco_hydro_31_3rd"/>
    <property type="match status" value="1"/>
</dbReference>
<dbReference type="GO" id="GO:0006491">
    <property type="term" value="P:N-glycan processing"/>
    <property type="evidence" value="ECO:0007669"/>
    <property type="project" value="TreeGrafter"/>
</dbReference>
<keyword evidence="5 10" id="KW-0378">Hydrolase</keyword>
<dbReference type="GO" id="GO:0005783">
    <property type="term" value="C:endoplasmic reticulum"/>
    <property type="evidence" value="ECO:0007669"/>
    <property type="project" value="UniProtKB-SubCell"/>
</dbReference>
<dbReference type="GO" id="GO:0005975">
    <property type="term" value="P:carbohydrate metabolic process"/>
    <property type="evidence" value="ECO:0007669"/>
    <property type="project" value="InterPro"/>
</dbReference>
<reference evidence="15" key="2">
    <citation type="submission" date="2011-02" db="EMBL/GenBank/DDBJ databases">
        <authorList>
            <person name="MacLean D."/>
        </authorList>
    </citation>
    <scope>NUCLEOTIDE SEQUENCE</scope>
</reference>
<dbReference type="FunFam" id="3.20.20.80:FF:000039">
    <property type="entry name" value="Glucosidase, alpha neutral C"/>
    <property type="match status" value="1"/>
</dbReference>
<dbReference type="GO" id="GO:0090599">
    <property type="term" value="F:alpha-glucosidase activity"/>
    <property type="evidence" value="ECO:0007669"/>
    <property type="project" value="TreeGrafter"/>
</dbReference>
<comment type="similarity">
    <text evidence="3 10">Belongs to the glycosyl hydrolase 31 family.</text>
</comment>
<dbReference type="HOGENOM" id="CLU_000631_7_0_1"/>
<proteinExistence type="inferred from homology"/>
<dbReference type="CDD" id="cd14752">
    <property type="entry name" value="GH31_N"/>
    <property type="match status" value="1"/>
</dbReference>
<evidence type="ECO:0000313" key="15">
    <source>
        <dbReference type="EMBL" id="CCA25893.1"/>
    </source>
</evidence>
<evidence type="ECO:0000256" key="9">
    <source>
        <dbReference type="ARBA" id="ARBA00042895"/>
    </source>
</evidence>
<evidence type="ECO:0000256" key="5">
    <source>
        <dbReference type="ARBA" id="ARBA00022801"/>
    </source>
</evidence>
<dbReference type="SUPFAM" id="SSF74650">
    <property type="entry name" value="Galactose mutarotase-like"/>
    <property type="match status" value="1"/>
</dbReference>
<dbReference type="PROSITE" id="PS00129">
    <property type="entry name" value="GLYCOSYL_HYDROL_F31_1"/>
    <property type="match status" value="1"/>
</dbReference>
<keyword evidence="6" id="KW-0256">Endoplasmic reticulum</keyword>
<dbReference type="InterPro" id="IPR013780">
    <property type="entry name" value="Glyco_hydro_b"/>
</dbReference>
<keyword evidence="7" id="KW-0325">Glycoprotein</keyword>
<accession>F0WWR6</accession>
<evidence type="ECO:0000256" key="7">
    <source>
        <dbReference type="ARBA" id="ARBA00023180"/>
    </source>
</evidence>
<evidence type="ECO:0000259" key="13">
    <source>
        <dbReference type="Pfam" id="PF13802"/>
    </source>
</evidence>
<protein>
    <recommendedName>
        <fullName evidence="9">Glucosidase II subunit alpha</fullName>
    </recommendedName>
</protein>
<dbReference type="InterPro" id="IPR000322">
    <property type="entry name" value="Glyco_hydro_31_TIM"/>
</dbReference>
<dbReference type="Pfam" id="PF13802">
    <property type="entry name" value="Gal_mutarotas_2"/>
    <property type="match status" value="1"/>
</dbReference>
<dbReference type="InterPro" id="IPR025887">
    <property type="entry name" value="Glyco_hydro_31_N_dom"/>
</dbReference>
<evidence type="ECO:0000256" key="3">
    <source>
        <dbReference type="ARBA" id="ARBA00007806"/>
    </source>
</evidence>
<evidence type="ECO:0000256" key="6">
    <source>
        <dbReference type="ARBA" id="ARBA00022824"/>
    </source>
</evidence>
<keyword evidence="4 11" id="KW-0732">Signal</keyword>
<reference evidence="15" key="1">
    <citation type="journal article" date="2011" name="PLoS Biol.">
        <title>Gene gain and loss during evolution of obligate parasitism in the white rust pathogen of Arabidopsis thaliana.</title>
        <authorList>
            <person name="Kemen E."/>
            <person name="Gardiner A."/>
            <person name="Schultz-Larsen T."/>
            <person name="Kemen A.C."/>
            <person name="Balmuth A.L."/>
            <person name="Robert-Seilaniantz A."/>
            <person name="Bailey K."/>
            <person name="Holub E."/>
            <person name="Studholme D.J."/>
            <person name="Maclean D."/>
            <person name="Jones J.D."/>
        </authorList>
    </citation>
    <scope>NUCLEOTIDE SEQUENCE</scope>
</reference>
<comment type="subcellular location">
    <subcellularLocation>
        <location evidence="1">Endoplasmic reticulum</location>
    </subcellularLocation>
</comment>
<dbReference type="InterPro" id="IPR048395">
    <property type="entry name" value="Glyco_hydro_31_C"/>
</dbReference>
<dbReference type="InterPro" id="IPR017853">
    <property type="entry name" value="GH"/>
</dbReference>
<organism evidence="15">
    <name type="scientific">Albugo laibachii Nc14</name>
    <dbReference type="NCBI Taxonomy" id="890382"/>
    <lineage>
        <taxon>Eukaryota</taxon>
        <taxon>Sar</taxon>
        <taxon>Stramenopiles</taxon>
        <taxon>Oomycota</taxon>
        <taxon>Peronosporomycetes</taxon>
        <taxon>Albuginales</taxon>
        <taxon>Albuginaceae</taxon>
        <taxon>Albugo</taxon>
    </lineage>
</organism>
<dbReference type="PANTHER" id="PTHR22762:SF54">
    <property type="entry name" value="BCDNA.GH04962"/>
    <property type="match status" value="1"/>
</dbReference>
<keyword evidence="8 10" id="KW-0326">Glycosidase</keyword>